<gene>
    <name evidence="3" type="ORF">BDV27DRAFT_155513</name>
</gene>
<sequence>MGFTTSSKNIHLRPIKTAAGDYITNLCADCKDENGKWNYREVTLDWYIGVDQPTGRFLLGSPLLGSLLQSKYLTKYSTKVELTAGGAVLLCTMDASYNRRLNTLALDMIFHNDKGDLVYQLPPKNVRSRLTHLTLRGPAVLHGFAFTRYGTLTPTSLDLDQHLTNDNGLLKRRKNGNFSHSAIDLGLNSNWALIGQLEDWHHTWHLINCWQLMDEWVSITDEGELVMEDPVGTWDLRGPFFRLLEEIPVIGYIVAGIDELEGDHDEAVRAAAECTYATICLAAALVGGALLRPVGAAVASGVAGYAGLYAKRAIGQHISNPTMRNEVTAITIYCVLVAELTLIAGVGLEGLSGAFSELIVEELMADGFGQLAVSMGKMLSEKGLESLSEYDMETIVKNLVDAIQHGKSEDDIKHMFDDWENDGVDLLNDPTPKKDAHPPPPPRPSPPTDEDTNVETGTENYVYPRDPAPHPIVDDGTGWDESGGGTALGRKKKMMRDQLGRGGWLTSTADSETTSLARITSQLESVSFGTGYTLILNGDGLQATKSNHQEFVFRLEMTRLLAGLNSPNSGEANTNINFYDDDGYRLCLHVSFRPSTNVLHISQWWDGSWRNAWWAPFSTVFANMQQGRDGWLRIVRNTDFFYDFETFNLDDRNERVHGATWSVRAAAWKVQSVKYAGSPSLFGERIEVHI</sequence>
<dbReference type="PANTHER" id="PTHR42076">
    <property type="entry name" value="CYANOVIRIN-N HOMOLOG"/>
    <property type="match status" value="1"/>
</dbReference>
<name>A0A5N7AAM6_9EURO</name>
<dbReference type="SUPFAM" id="SSF51322">
    <property type="entry name" value="Cyanovirin-N"/>
    <property type="match status" value="2"/>
</dbReference>
<dbReference type="RefSeq" id="XP_031929963.1">
    <property type="nucleotide sequence ID" value="XM_032072158.1"/>
</dbReference>
<dbReference type="InterPro" id="IPR036673">
    <property type="entry name" value="Cyanovirin-N_sf"/>
</dbReference>
<dbReference type="AlphaFoldDB" id="A0A5N7AAM6"/>
<reference evidence="3 4" key="1">
    <citation type="submission" date="2019-04" db="EMBL/GenBank/DDBJ databases">
        <title>Friends and foes A comparative genomics studyof 23 Aspergillus species from section Flavi.</title>
        <authorList>
            <consortium name="DOE Joint Genome Institute"/>
            <person name="Kjaerbolling I."/>
            <person name="Vesth T."/>
            <person name="Frisvad J.C."/>
            <person name="Nybo J.L."/>
            <person name="Theobald S."/>
            <person name="Kildgaard S."/>
            <person name="Isbrandt T."/>
            <person name="Kuo A."/>
            <person name="Sato A."/>
            <person name="Lyhne E.K."/>
            <person name="Kogle M.E."/>
            <person name="Wiebenga A."/>
            <person name="Kun R.S."/>
            <person name="Lubbers R.J."/>
            <person name="Makela M.R."/>
            <person name="Barry K."/>
            <person name="Chovatia M."/>
            <person name="Clum A."/>
            <person name="Daum C."/>
            <person name="Haridas S."/>
            <person name="He G."/>
            <person name="LaButti K."/>
            <person name="Lipzen A."/>
            <person name="Mondo S."/>
            <person name="Riley R."/>
            <person name="Salamov A."/>
            <person name="Simmons B.A."/>
            <person name="Magnuson J.K."/>
            <person name="Henrissat B."/>
            <person name="Mortensen U.H."/>
            <person name="Larsen T.O."/>
            <person name="Devries R.P."/>
            <person name="Grigoriev I.V."/>
            <person name="Machida M."/>
            <person name="Baker S.E."/>
            <person name="Andersen M.R."/>
        </authorList>
    </citation>
    <scope>NUCLEOTIDE SEQUENCE [LARGE SCALE GENOMIC DNA]</scope>
    <source>
        <strain evidence="3 4">CBS 763.97</strain>
    </source>
</reference>
<dbReference type="PANTHER" id="PTHR42076:SF1">
    <property type="entry name" value="CYANOVIRIN-N DOMAIN-CONTAINING PROTEIN"/>
    <property type="match status" value="1"/>
</dbReference>
<evidence type="ECO:0000313" key="3">
    <source>
        <dbReference type="EMBL" id="KAE8366882.1"/>
    </source>
</evidence>
<feature type="compositionally biased region" description="Pro residues" evidence="1">
    <location>
        <begin position="438"/>
        <end position="447"/>
    </location>
</feature>
<organism evidence="3 4">
    <name type="scientific">Aspergillus caelatus</name>
    <dbReference type="NCBI Taxonomy" id="61420"/>
    <lineage>
        <taxon>Eukaryota</taxon>
        <taxon>Fungi</taxon>
        <taxon>Dikarya</taxon>
        <taxon>Ascomycota</taxon>
        <taxon>Pezizomycotina</taxon>
        <taxon>Eurotiomycetes</taxon>
        <taxon>Eurotiomycetidae</taxon>
        <taxon>Eurotiales</taxon>
        <taxon>Aspergillaceae</taxon>
        <taxon>Aspergillus</taxon>
        <taxon>Aspergillus subgen. Circumdati</taxon>
    </lineage>
</organism>
<keyword evidence="4" id="KW-1185">Reference proteome</keyword>
<dbReference type="Pfam" id="PF08881">
    <property type="entry name" value="CVNH"/>
    <property type="match status" value="1"/>
</dbReference>
<dbReference type="EMBL" id="ML737606">
    <property type="protein sequence ID" value="KAE8366882.1"/>
    <property type="molecule type" value="Genomic_DNA"/>
</dbReference>
<evidence type="ECO:0000256" key="1">
    <source>
        <dbReference type="SAM" id="MobiDB-lite"/>
    </source>
</evidence>
<dbReference type="GeneID" id="43656604"/>
<protein>
    <recommendedName>
        <fullName evidence="2">Cyanovirin-N domain-containing protein</fullName>
    </recommendedName>
</protein>
<dbReference type="Gene3D" id="2.30.60.10">
    <property type="entry name" value="Cyanovirin-N"/>
    <property type="match status" value="2"/>
</dbReference>
<accession>A0A5N7AAM6</accession>
<dbReference type="Proteomes" id="UP000326268">
    <property type="component" value="Unassembled WGS sequence"/>
</dbReference>
<dbReference type="OrthoDB" id="4474847at2759"/>
<feature type="domain" description="Cyanovirin-N" evidence="2">
    <location>
        <begin position="3"/>
        <end position="118"/>
    </location>
</feature>
<evidence type="ECO:0000259" key="2">
    <source>
        <dbReference type="Pfam" id="PF08881"/>
    </source>
</evidence>
<dbReference type="InterPro" id="IPR011058">
    <property type="entry name" value="Cyanovirin-N"/>
</dbReference>
<proteinExistence type="predicted"/>
<evidence type="ECO:0000313" key="4">
    <source>
        <dbReference type="Proteomes" id="UP000326268"/>
    </source>
</evidence>
<feature type="region of interest" description="Disordered" evidence="1">
    <location>
        <begin position="421"/>
        <end position="488"/>
    </location>
</feature>